<accession>A0A1I6UNK8</accession>
<dbReference type="EMBL" id="FPAA01000018">
    <property type="protein sequence ID" value="SFT02993.1"/>
    <property type="molecule type" value="Genomic_DNA"/>
</dbReference>
<dbReference type="AlphaFoldDB" id="A0A1I6UNK8"/>
<evidence type="ECO:0000313" key="2">
    <source>
        <dbReference type="Proteomes" id="UP000198660"/>
    </source>
</evidence>
<name>A0A1I6UNK8_9BACL</name>
<evidence type="ECO:0000313" key="1">
    <source>
        <dbReference type="EMBL" id="SFT02993.1"/>
    </source>
</evidence>
<keyword evidence="2" id="KW-1185">Reference proteome</keyword>
<organism evidence="1 2">
    <name type="scientific">Marininema halotolerans</name>
    <dbReference type="NCBI Taxonomy" id="1155944"/>
    <lineage>
        <taxon>Bacteria</taxon>
        <taxon>Bacillati</taxon>
        <taxon>Bacillota</taxon>
        <taxon>Bacilli</taxon>
        <taxon>Bacillales</taxon>
        <taxon>Thermoactinomycetaceae</taxon>
        <taxon>Marininema</taxon>
    </lineage>
</organism>
<dbReference type="Proteomes" id="UP000198660">
    <property type="component" value="Unassembled WGS sequence"/>
</dbReference>
<protein>
    <submittedName>
        <fullName evidence="1">Uncharacterized protein</fullName>
    </submittedName>
</protein>
<sequence length="125" mass="14890">MVHLFSQWIENAAESYFGPGIEIEFEFEGTITNIKENEFIGEVRVWDNGILELQIADFDEKTVLYEYHLIDENVSFDHLLSNYREVFQTGRLKTKDTLRTIKIDASYWNGDWDVYIERRGKDWGR</sequence>
<proteinExistence type="predicted"/>
<reference evidence="2" key="1">
    <citation type="submission" date="2016-10" db="EMBL/GenBank/DDBJ databases">
        <authorList>
            <person name="Varghese N."/>
            <person name="Submissions S."/>
        </authorList>
    </citation>
    <scope>NUCLEOTIDE SEQUENCE [LARGE SCALE GENOMIC DNA]</scope>
    <source>
        <strain evidence="2">DSM 45789</strain>
    </source>
</reference>
<gene>
    <name evidence="1" type="ORF">SAMN05444972_11850</name>
</gene>